<protein>
    <submittedName>
        <fullName evidence="1">Uncharacterized protein</fullName>
    </submittedName>
</protein>
<sequence length="81" mass="9382">MLIKKGLGMLASYFQTSLNRRMGKQSDRGFCLIQRQNVHFSLCLSMCSCPERKYIGKHEVILKILPMPLDKEEKQFSFVIA</sequence>
<dbReference type="Proteomes" id="UP000006729">
    <property type="component" value="Chromosome 7"/>
</dbReference>
<accession>A0A2K1ZT32</accession>
<dbReference type="AlphaFoldDB" id="A0A2K1ZT32"/>
<reference evidence="1 2" key="1">
    <citation type="journal article" date="2006" name="Science">
        <title>The genome of black cottonwood, Populus trichocarpa (Torr. &amp; Gray).</title>
        <authorList>
            <person name="Tuskan G.A."/>
            <person name="Difazio S."/>
            <person name="Jansson S."/>
            <person name="Bohlmann J."/>
            <person name="Grigoriev I."/>
            <person name="Hellsten U."/>
            <person name="Putnam N."/>
            <person name="Ralph S."/>
            <person name="Rombauts S."/>
            <person name="Salamov A."/>
            <person name="Schein J."/>
            <person name="Sterck L."/>
            <person name="Aerts A."/>
            <person name="Bhalerao R.R."/>
            <person name="Bhalerao R.P."/>
            <person name="Blaudez D."/>
            <person name="Boerjan W."/>
            <person name="Brun A."/>
            <person name="Brunner A."/>
            <person name="Busov V."/>
            <person name="Campbell M."/>
            <person name="Carlson J."/>
            <person name="Chalot M."/>
            <person name="Chapman J."/>
            <person name="Chen G.L."/>
            <person name="Cooper D."/>
            <person name="Coutinho P.M."/>
            <person name="Couturier J."/>
            <person name="Covert S."/>
            <person name="Cronk Q."/>
            <person name="Cunningham R."/>
            <person name="Davis J."/>
            <person name="Degroeve S."/>
            <person name="Dejardin A."/>
            <person name="Depamphilis C."/>
            <person name="Detter J."/>
            <person name="Dirks B."/>
            <person name="Dubchak I."/>
            <person name="Duplessis S."/>
            <person name="Ehlting J."/>
            <person name="Ellis B."/>
            <person name="Gendler K."/>
            <person name="Goodstein D."/>
            <person name="Gribskov M."/>
            <person name="Grimwood J."/>
            <person name="Groover A."/>
            <person name="Gunter L."/>
            <person name="Hamberger B."/>
            <person name="Heinze B."/>
            <person name="Helariutta Y."/>
            <person name="Henrissat B."/>
            <person name="Holligan D."/>
            <person name="Holt R."/>
            <person name="Huang W."/>
            <person name="Islam-Faridi N."/>
            <person name="Jones S."/>
            <person name="Jones-Rhoades M."/>
            <person name="Jorgensen R."/>
            <person name="Joshi C."/>
            <person name="Kangasjarvi J."/>
            <person name="Karlsson J."/>
            <person name="Kelleher C."/>
            <person name="Kirkpatrick R."/>
            <person name="Kirst M."/>
            <person name="Kohler A."/>
            <person name="Kalluri U."/>
            <person name="Larimer F."/>
            <person name="Leebens-Mack J."/>
            <person name="Leple J.C."/>
            <person name="Locascio P."/>
            <person name="Lou Y."/>
            <person name="Lucas S."/>
            <person name="Martin F."/>
            <person name="Montanini B."/>
            <person name="Napoli C."/>
            <person name="Nelson D.R."/>
            <person name="Nelson C."/>
            <person name="Nieminen K."/>
            <person name="Nilsson O."/>
            <person name="Pereda V."/>
            <person name="Peter G."/>
            <person name="Philippe R."/>
            <person name="Pilate G."/>
            <person name="Poliakov A."/>
            <person name="Razumovskaya J."/>
            <person name="Richardson P."/>
            <person name="Rinaldi C."/>
            <person name="Ritland K."/>
            <person name="Rouze P."/>
            <person name="Ryaboy D."/>
            <person name="Schmutz J."/>
            <person name="Schrader J."/>
            <person name="Segerman B."/>
            <person name="Shin H."/>
            <person name="Siddiqui A."/>
            <person name="Sterky F."/>
            <person name="Terry A."/>
            <person name="Tsai C.J."/>
            <person name="Uberbacher E."/>
            <person name="Unneberg P."/>
            <person name="Vahala J."/>
            <person name="Wall K."/>
            <person name="Wessler S."/>
            <person name="Yang G."/>
            <person name="Yin T."/>
            <person name="Douglas C."/>
            <person name="Marra M."/>
            <person name="Sandberg G."/>
            <person name="Van de Peer Y."/>
            <person name="Rokhsar D."/>
        </authorList>
    </citation>
    <scope>NUCLEOTIDE SEQUENCE [LARGE SCALE GENOMIC DNA]</scope>
    <source>
        <strain evidence="2">cv. Nisqually</strain>
    </source>
</reference>
<organism evidence="1 2">
    <name type="scientific">Populus trichocarpa</name>
    <name type="common">Western balsam poplar</name>
    <name type="synonym">Populus balsamifera subsp. trichocarpa</name>
    <dbReference type="NCBI Taxonomy" id="3694"/>
    <lineage>
        <taxon>Eukaryota</taxon>
        <taxon>Viridiplantae</taxon>
        <taxon>Streptophyta</taxon>
        <taxon>Embryophyta</taxon>
        <taxon>Tracheophyta</taxon>
        <taxon>Spermatophyta</taxon>
        <taxon>Magnoliopsida</taxon>
        <taxon>eudicotyledons</taxon>
        <taxon>Gunneridae</taxon>
        <taxon>Pentapetalae</taxon>
        <taxon>rosids</taxon>
        <taxon>fabids</taxon>
        <taxon>Malpighiales</taxon>
        <taxon>Salicaceae</taxon>
        <taxon>Saliceae</taxon>
        <taxon>Populus</taxon>
    </lineage>
</organism>
<name>A0A2K1ZT32_POPTR</name>
<proteinExistence type="predicted"/>
<evidence type="ECO:0000313" key="2">
    <source>
        <dbReference type="Proteomes" id="UP000006729"/>
    </source>
</evidence>
<dbReference type="EMBL" id="CM009296">
    <property type="protein sequence ID" value="PNT28442.1"/>
    <property type="molecule type" value="Genomic_DNA"/>
</dbReference>
<keyword evidence="2" id="KW-1185">Reference proteome</keyword>
<dbReference type="InParanoid" id="A0A2K1ZT32"/>
<evidence type="ECO:0000313" key="1">
    <source>
        <dbReference type="EMBL" id="PNT28442.1"/>
    </source>
</evidence>
<gene>
    <name evidence="1" type="ORF">POPTR_007G118900</name>
</gene>